<name>A0A511N7C1_DEIC1</name>
<dbReference type="Proteomes" id="UP000321306">
    <property type="component" value="Unassembled WGS sequence"/>
</dbReference>
<dbReference type="OrthoDB" id="71205at2"/>
<keyword evidence="3" id="KW-0132">Cell division</keyword>
<dbReference type="Pfam" id="PF03776">
    <property type="entry name" value="MinE"/>
    <property type="match status" value="1"/>
</dbReference>
<dbReference type="RefSeq" id="WP_146888065.1">
    <property type="nucleotide sequence ID" value="NZ_BJXB01000024.1"/>
</dbReference>
<dbReference type="InterPro" id="IPR036707">
    <property type="entry name" value="MinE_sf"/>
</dbReference>
<dbReference type="HAMAP" id="MF_00262">
    <property type="entry name" value="MinE"/>
    <property type="match status" value="1"/>
</dbReference>
<gene>
    <name evidence="3" type="primary">minE</name>
    <name evidence="4" type="ORF">DC3_43770</name>
</gene>
<accession>A0A511N7C1</accession>
<evidence type="ECO:0000313" key="5">
    <source>
        <dbReference type="Proteomes" id="UP000321306"/>
    </source>
</evidence>
<reference evidence="4 5" key="1">
    <citation type="submission" date="2019-07" db="EMBL/GenBank/DDBJ databases">
        <title>Whole genome shotgun sequence of Deinococcus cellulosilyticus NBRC 106333.</title>
        <authorList>
            <person name="Hosoyama A."/>
            <person name="Uohara A."/>
            <person name="Ohji S."/>
            <person name="Ichikawa N."/>
        </authorList>
    </citation>
    <scope>NUCLEOTIDE SEQUENCE [LARGE SCALE GENOMIC DNA]</scope>
    <source>
        <strain evidence="4 5">NBRC 106333</strain>
    </source>
</reference>
<dbReference type="InterPro" id="IPR005527">
    <property type="entry name" value="MinE"/>
</dbReference>
<dbReference type="Gene3D" id="3.30.1070.10">
    <property type="entry name" value="Cell division topological specificity factor MinE"/>
    <property type="match status" value="1"/>
</dbReference>
<dbReference type="GO" id="GO:0051301">
    <property type="term" value="P:cell division"/>
    <property type="evidence" value="ECO:0007669"/>
    <property type="project" value="UniProtKB-KW"/>
</dbReference>
<evidence type="ECO:0000256" key="1">
    <source>
        <dbReference type="ARBA" id="ARBA00008168"/>
    </source>
</evidence>
<keyword evidence="3" id="KW-0131">Cell cycle</keyword>
<dbReference type="SUPFAM" id="SSF55229">
    <property type="entry name" value="Cell division protein MinE topological specificity domain"/>
    <property type="match status" value="1"/>
</dbReference>
<evidence type="ECO:0000256" key="3">
    <source>
        <dbReference type="HAMAP-Rule" id="MF_00262"/>
    </source>
</evidence>
<comment type="caution">
    <text evidence="4">The sequence shown here is derived from an EMBL/GenBank/DDBJ whole genome shotgun (WGS) entry which is preliminary data.</text>
</comment>
<sequence>MFWGRKNRSKETLKNRLELVLAYDRAQIPPGRVEALRKELLEVVERYFPKNSSKVQPNIEVEQRGDTVVLTASIPLDNQ</sequence>
<organism evidence="4 5">
    <name type="scientific">Deinococcus cellulosilyticus (strain DSM 18568 / NBRC 106333 / KACC 11606 / 5516J-15)</name>
    <dbReference type="NCBI Taxonomy" id="1223518"/>
    <lineage>
        <taxon>Bacteria</taxon>
        <taxon>Thermotogati</taxon>
        <taxon>Deinococcota</taxon>
        <taxon>Deinococci</taxon>
        <taxon>Deinococcales</taxon>
        <taxon>Deinococcaceae</taxon>
        <taxon>Deinococcus</taxon>
    </lineage>
</organism>
<dbReference type="EMBL" id="BJXB01000024">
    <property type="protein sequence ID" value="GEM48742.1"/>
    <property type="molecule type" value="Genomic_DNA"/>
</dbReference>
<dbReference type="GO" id="GO:0032955">
    <property type="term" value="P:regulation of division septum assembly"/>
    <property type="evidence" value="ECO:0007669"/>
    <property type="project" value="InterPro"/>
</dbReference>
<keyword evidence="5" id="KW-1185">Reference proteome</keyword>
<proteinExistence type="inferred from homology"/>
<dbReference type="AlphaFoldDB" id="A0A511N7C1"/>
<comment type="function">
    <text evidence="2 3">Prevents the cell division inhibition by proteins MinC and MinD at internal division sites while permitting inhibition at polar sites. This ensures cell division at the proper site by restricting the formation of a division septum at the midpoint of the long axis of the cell.</text>
</comment>
<evidence type="ECO:0000313" key="4">
    <source>
        <dbReference type="EMBL" id="GEM48742.1"/>
    </source>
</evidence>
<evidence type="ECO:0000256" key="2">
    <source>
        <dbReference type="ARBA" id="ARBA00025265"/>
    </source>
</evidence>
<comment type="similarity">
    <text evidence="1 3">Belongs to the MinE family.</text>
</comment>
<protein>
    <recommendedName>
        <fullName evidence="3">Cell division topological specificity factor</fullName>
    </recommendedName>
</protein>
<dbReference type="NCBIfam" id="TIGR01215">
    <property type="entry name" value="minE"/>
    <property type="match status" value="1"/>
</dbReference>